<proteinExistence type="predicted"/>
<dbReference type="Proteomes" id="UP000272528">
    <property type="component" value="Chromosome"/>
</dbReference>
<evidence type="ECO:0000313" key="2">
    <source>
        <dbReference type="Proteomes" id="UP000272528"/>
    </source>
</evidence>
<keyword evidence="2" id="KW-1185">Reference proteome</keyword>
<accession>A0A3Q8X9T6</accession>
<gene>
    <name evidence="1" type="ORF">EJC50_29980</name>
</gene>
<organism evidence="1 2">
    <name type="scientific">Paenibacillus albus</name>
    <dbReference type="NCBI Taxonomy" id="2495582"/>
    <lineage>
        <taxon>Bacteria</taxon>
        <taxon>Bacillati</taxon>
        <taxon>Bacillota</taxon>
        <taxon>Bacilli</taxon>
        <taxon>Bacillales</taxon>
        <taxon>Paenibacillaceae</taxon>
        <taxon>Paenibacillus</taxon>
    </lineage>
</organism>
<dbReference type="AlphaFoldDB" id="A0A3Q8X9T6"/>
<dbReference type="EMBL" id="CP034437">
    <property type="protein sequence ID" value="AZN43448.1"/>
    <property type="molecule type" value="Genomic_DNA"/>
</dbReference>
<dbReference type="KEGG" id="palb:EJC50_29980"/>
<dbReference type="RefSeq" id="WP_126019976.1">
    <property type="nucleotide sequence ID" value="NZ_CP034437.1"/>
</dbReference>
<evidence type="ECO:0000313" key="1">
    <source>
        <dbReference type="EMBL" id="AZN43448.1"/>
    </source>
</evidence>
<name>A0A3Q8X9T6_9BACL</name>
<sequence length="383" mass="42047">MLMLKAAFGKVCVTPEERAPLQGYDPDLFVAQPPNDVQDDLFARLLLLDDGRSRHVLVSFDCCLANEQPFWARHSQGEPGEFRKFRNTFPEGTRQSWSVAAGTTEQFISVHATHTHSAPEYFGEKYTDRVAAKLIQLTAELQPVRLRAAEGSCGIAVNRRPKLARTNLCLQFLLLETLEGLPLGGIVNCAVHPTSVNNPRNRVSPDMVGLAMAKLEQHYGGGFVSLFLQGFSGDIGPKGFSFAIKEDTYPLVMSLADQLYLSIAETARHLQPLPEHPLACATRIARLPTQEGYPVQQVETELHALRLGDVILLSSSCEVFGGYASRLRERSSSQKLILSGISNGYTGYLPSPEAFADGLGGYELNASPYSEDACAVFCLKQRN</sequence>
<protein>
    <submittedName>
        <fullName evidence="1">Uncharacterized protein</fullName>
    </submittedName>
</protein>
<dbReference type="OrthoDB" id="2537747at2"/>
<reference evidence="2" key="1">
    <citation type="submission" date="2018-12" db="EMBL/GenBank/DDBJ databases">
        <title>Genome sequence of Peanibacillus sp.</title>
        <authorList>
            <person name="Subramani G."/>
            <person name="Srinivasan S."/>
            <person name="Kim M.K."/>
        </authorList>
    </citation>
    <scope>NUCLEOTIDE SEQUENCE [LARGE SCALE GENOMIC DNA]</scope>
    <source>
        <strain evidence="2">18JY67-1</strain>
    </source>
</reference>